<sequence>MAPRLVAGGHTQQVSVPDVRRLHLKLPALAWRGRRASLVHVWAAKRDVVGMDAKSAVQERTLMQRLGQSFNSAGIALFARVALSDQPLSLPHLSVADLRWIDWPALKAAGFHGCVFDKDNTLTEPYELELHPHVRDSLAECSRVFEGRLVLYSNSAGLQQFDPDGKEAAVLEAALGIPVLRHREKKPSGGSEDIEQHFGCKAEQLIMVGDRYLTDVVFGNRNGMLTIRPAPFTSRGEPKAVLLARSIEEACAARWQRAGVQPPSHPLVQSAAAAAAFIRHPDAWQ</sequence>
<accession>A0A9D4YY30</accession>
<evidence type="ECO:0000313" key="2">
    <source>
        <dbReference type="Proteomes" id="UP001055712"/>
    </source>
</evidence>
<reference evidence="1" key="2">
    <citation type="submission" date="2020-11" db="EMBL/GenBank/DDBJ databases">
        <authorList>
            <person name="Cecchin M."/>
            <person name="Marcolungo L."/>
            <person name="Rossato M."/>
            <person name="Girolomoni L."/>
            <person name="Cosentino E."/>
            <person name="Cuine S."/>
            <person name="Li-Beisson Y."/>
            <person name="Delledonne M."/>
            <person name="Ballottari M."/>
        </authorList>
    </citation>
    <scope>NUCLEOTIDE SEQUENCE</scope>
    <source>
        <strain evidence="1">211/11P</strain>
        <tissue evidence="1">Whole cell</tissue>
    </source>
</reference>
<dbReference type="InterPro" id="IPR010021">
    <property type="entry name" value="PGPP1/Gep4"/>
</dbReference>
<dbReference type="EMBL" id="SIDB01000005">
    <property type="protein sequence ID" value="KAI3432879.1"/>
    <property type="molecule type" value="Genomic_DNA"/>
</dbReference>
<gene>
    <name evidence="1" type="ORF">D9Q98_010462</name>
</gene>
<dbReference type="GO" id="GO:0005737">
    <property type="term" value="C:cytoplasm"/>
    <property type="evidence" value="ECO:0007669"/>
    <property type="project" value="TreeGrafter"/>
</dbReference>
<comment type="caution">
    <text evidence="1">The sequence shown here is derived from an EMBL/GenBank/DDBJ whole genome shotgun (WGS) entry which is preliminary data.</text>
</comment>
<keyword evidence="2" id="KW-1185">Reference proteome</keyword>
<protein>
    <submittedName>
        <fullName evidence="1">Uncharacterized protein</fullName>
    </submittedName>
</protein>
<dbReference type="PANTHER" id="PTHR19288">
    <property type="entry name" value="4-NITROPHENYLPHOSPHATASE-RELATED"/>
    <property type="match status" value="1"/>
</dbReference>
<dbReference type="NCBIfam" id="TIGR01662">
    <property type="entry name" value="HAD-SF-IIIA"/>
    <property type="match status" value="1"/>
</dbReference>
<organism evidence="1 2">
    <name type="scientific">Chlorella vulgaris</name>
    <name type="common">Green alga</name>
    <dbReference type="NCBI Taxonomy" id="3077"/>
    <lineage>
        <taxon>Eukaryota</taxon>
        <taxon>Viridiplantae</taxon>
        <taxon>Chlorophyta</taxon>
        <taxon>core chlorophytes</taxon>
        <taxon>Trebouxiophyceae</taxon>
        <taxon>Chlorellales</taxon>
        <taxon>Chlorellaceae</taxon>
        <taxon>Chlorella clade</taxon>
        <taxon>Chlorella</taxon>
    </lineage>
</organism>
<name>A0A9D4YY30_CHLVU</name>
<dbReference type="NCBIfam" id="TIGR01668">
    <property type="entry name" value="YqeG_hyp_ppase"/>
    <property type="match status" value="1"/>
</dbReference>
<evidence type="ECO:0000313" key="1">
    <source>
        <dbReference type="EMBL" id="KAI3432879.1"/>
    </source>
</evidence>
<dbReference type="Pfam" id="PF09419">
    <property type="entry name" value="PGP_phosphatase"/>
    <property type="match status" value="1"/>
</dbReference>
<dbReference type="AlphaFoldDB" id="A0A9D4YY30"/>
<dbReference type="InterPro" id="IPR006549">
    <property type="entry name" value="HAD-SF_hydro_IIIA"/>
</dbReference>
<dbReference type="GO" id="GO:0008962">
    <property type="term" value="F:phosphatidylglycerophosphatase activity"/>
    <property type="evidence" value="ECO:0007669"/>
    <property type="project" value="InterPro"/>
</dbReference>
<dbReference type="InterPro" id="IPR036412">
    <property type="entry name" value="HAD-like_sf"/>
</dbReference>
<dbReference type="PANTHER" id="PTHR19288:SF25">
    <property type="entry name" value="PHOSPHATIDYLGLYCEROPHOSPHATASE GEP4, MITOCHONDRIAL"/>
    <property type="match status" value="1"/>
</dbReference>
<dbReference type="Proteomes" id="UP001055712">
    <property type="component" value="Unassembled WGS sequence"/>
</dbReference>
<dbReference type="SUPFAM" id="SSF56784">
    <property type="entry name" value="HAD-like"/>
    <property type="match status" value="1"/>
</dbReference>
<proteinExistence type="predicted"/>
<reference evidence="1" key="1">
    <citation type="journal article" date="2019" name="Plant J.">
        <title>Chlorella vulgaris genome assembly and annotation reveals the molecular basis for metabolic acclimation to high light conditions.</title>
        <authorList>
            <person name="Cecchin M."/>
            <person name="Marcolungo L."/>
            <person name="Rossato M."/>
            <person name="Girolomoni L."/>
            <person name="Cosentino E."/>
            <person name="Cuine S."/>
            <person name="Li-Beisson Y."/>
            <person name="Delledonne M."/>
            <person name="Ballottari M."/>
        </authorList>
    </citation>
    <scope>NUCLEOTIDE SEQUENCE</scope>
    <source>
        <strain evidence="1">211/11P</strain>
    </source>
</reference>
<dbReference type="OrthoDB" id="198652at2759"/>
<dbReference type="InterPro" id="IPR027706">
    <property type="entry name" value="PGP_Pase"/>
</dbReference>
<dbReference type="Gene3D" id="3.40.50.1000">
    <property type="entry name" value="HAD superfamily/HAD-like"/>
    <property type="match status" value="1"/>
</dbReference>
<dbReference type="InterPro" id="IPR023214">
    <property type="entry name" value="HAD_sf"/>
</dbReference>